<dbReference type="EMBL" id="JAGSOH010000059">
    <property type="protein sequence ID" value="MBR7828549.1"/>
    <property type="molecule type" value="Genomic_DNA"/>
</dbReference>
<comment type="caution">
    <text evidence="2">The sequence shown here is derived from an EMBL/GenBank/DDBJ whole genome shotgun (WGS) entry which is preliminary data.</text>
</comment>
<protein>
    <submittedName>
        <fullName evidence="2">Uncharacterized protein</fullName>
    </submittedName>
</protein>
<reference evidence="2" key="1">
    <citation type="submission" date="2021-04" db="EMBL/GenBank/DDBJ databases">
        <title>Genome based classification of Actinospica acidithermotolerans sp. nov., an actinobacterium isolated from an Indonesian hot spring.</title>
        <authorList>
            <person name="Kusuma A.B."/>
            <person name="Putra K.E."/>
            <person name="Nafisah S."/>
            <person name="Loh J."/>
            <person name="Nouioui I."/>
            <person name="Goodfellow M."/>
        </authorList>
    </citation>
    <scope>NUCLEOTIDE SEQUENCE</scope>
    <source>
        <strain evidence="2">MGRD01-02</strain>
    </source>
</reference>
<evidence type="ECO:0000313" key="3">
    <source>
        <dbReference type="Proteomes" id="UP000676325"/>
    </source>
</evidence>
<sequence length="221" mass="21923">MSVALGGCSGGAGRTAQPTRSVSAGAAGRSAQPSASAGLTAFPAYFGAAVKTSVIQIEDSSGHHATVTVTWHAGRDIAADRLYPLCSDVLGTSDQGSPGNHVYWAFSAEVSAAFATSGASAWPRGTGLAIDDSDAGTSIDTICDSRGSGDNKSPDITLTQAAPALVVEWVTDGVTSADTPAAAVTGDPSTYSITVQIPRSTSCSVTPVTSTTGSCGTVYGG</sequence>
<evidence type="ECO:0000313" key="2">
    <source>
        <dbReference type="EMBL" id="MBR7828549.1"/>
    </source>
</evidence>
<accession>A0A941EG94</accession>
<organism evidence="2 3">
    <name type="scientific">Actinospica acidithermotolerans</name>
    <dbReference type="NCBI Taxonomy" id="2828514"/>
    <lineage>
        <taxon>Bacteria</taxon>
        <taxon>Bacillati</taxon>
        <taxon>Actinomycetota</taxon>
        <taxon>Actinomycetes</taxon>
        <taxon>Catenulisporales</taxon>
        <taxon>Actinospicaceae</taxon>
        <taxon>Actinospica</taxon>
    </lineage>
</organism>
<evidence type="ECO:0000256" key="1">
    <source>
        <dbReference type="SAM" id="MobiDB-lite"/>
    </source>
</evidence>
<feature type="region of interest" description="Disordered" evidence="1">
    <location>
        <begin position="1"/>
        <end position="29"/>
    </location>
</feature>
<dbReference type="Proteomes" id="UP000676325">
    <property type="component" value="Unassembled WGS sequence"/>
</dbReference>
<keyword evidence="3" id="KW-1185">Reference proteome</keyword>
<dbReference type="RefSeq" id="WP_212519684.1">
    <property type="nucleotide sequence ID" value="NZ_JAGSOH010000059.1"/>
</dbReference>
<dbReference type="AlphaFoldDB" id="A0A941EG94"/>
<name>A0A941EG94_9ACTN</name>
<gene>
    <name evidence="2" type="ORF">KDK95_19715</name>
</gene>
<feature type="compositionally biased region" description="Low complexity" evidence="1">
    <location>
        <begin position="20"/>
        <end position="29"/>
    </location>
</feature>
<proteinExistence type="predicted"/>